<sequence length="178" mass="18686">MPTPARTTRADIISAARALLETGGVEAVTMAAVASRVGVRPPSLYKHVRDREEMLVLVTDAAVDDVAERLRDAQGTLAALARAYRAFAAENPEAFALILGSRASVDRLADAAAPVLAAVAALVGDRDALAGARLMTAWMTGFIAMERAGAFRLGGDVEAAFSWGLDRLQSALRGQPRA</sequence>
<accession>A0A0M8MMQ0</accession>
<dbReference type="Pfam" id="PF00440">
    <property type="entry name" value="TetR_N"/>
    <property type="match status" value="1"/>
</dbReference>
<dbReference type="InterPro" id="IPR025996">
    <property type="entry name" value="MT1864/Rv1816-like_C"/>
</dbReference>
<keyword evidence="1" id="KW-0805">Transcription regulation</keyword>
<dbReference type="Pfam" id="PF13305">
    <property type="entry name" value="TetR_C_33"/>
    <property type="match status" value="1"/>
</dbReference>
<dbReference type="PROSITE" id="PS50977">
    <property type="entry name" value="HTH_TETR_2"/>
    <property type="match status" value="1"/>
</dbReference>
<dbReference type="InterPro" id="IPR050109">
    <property type="entry name" value="HTH-type_TetR-like_transc_reg"/>
</dbReference>
<evidence type="ECO:0000256" key="3">
    <source>
        <dbReference type="ARBA" id="ARBA00023163"/>
    </source>
</evidence>
<organism evidence="6 7">
    <name type="scientific">Microbacterium aurantiacum</name>
    <dbReference type="NCBI Taxonomy" id="162393"/>
    <lineage>
        <taxon>Bacteria</taxon>
        <taxon>Bacillati</taxon>
        <taxon>Actinomycetota</taxon>
        <taxon>Actinomycetes</taxon>
        <taxon>Micrococcales</taxon>
        <taxon>Microbacteriaceae</taxon>
        <taxon>Microbacterium</taxon>
    </lineage>
</organism>
<dbReference type="OrthoDB" id="71867at2"/>
<evidence type="ECO:0000256" key="2">
    <source>
        <dbReference type="ARBA" id="ARBA00023125"/>
    </source>
</evidence>
<keyword evidence="3" id="KW-0804">Transcription</keyword>
<dbReference type="Gene3D" id="1.10.357.10">
    <property type="entry name" value="Tetracycline Repressor, domain 2"/>
    <property type="match status" value="1"/>
</dbReference>
<dbReference type="Proteomes" id="UP000037737">
    <property type="component" value="Unassembled WGS sequence"/>
</dbReference>
<dbReference type="PATRIC" id="fig|84292.3.peg.2389"/>
<evidence type="ECO:0000313" key="7">
    <source>
        <dbReference type="Proteomes" id="UP000037737"/>
    </source>
</evidence>
<dbReference type="SUPFAM" id="SSF48498">
    <property type="entry name" value="Tetracyclin repressor-like, C-terminal domain"/>
    <property type="match status" value="1"/>
</dbReference>
<dbReference type="GO" id="GO:0003700">
    <property type="term" value="F:DNA-binding transcription factor activity"/>
    <property type="evidence" value="ECO:0007669"/>
    <property type="project" value="TreeGrafter"/>
</dbReference>
<keyword evidence="2 4" id="KW-0238">DNA-binding</keyword>
<dbReference type="PANTHER" id="PTHR30055">
    <property type="entry name" value="HTH-TYPE TRANSCRIPTIONAL REGULATOR RUTR"/>
    <property type="match status" value="1"/>
</dbReference>
<comment type="caution">
    <text evidence="6">The sequence shown here is derived from an EMBL/GenBank/DDBJ whole genome shotgun (WGS) entry which is preliminary data.</text>
</comment>
<feature type="domain" description="HTH tetR-type" evidence="5">
    <location>
        <begin position="6"/>
        <end position="66"/>
    </location>
</feature>
<evidence type="ECO:0000313" key="6">
    <source>
        <dbReference type="EMBL" id="KOS10170.1"/>
    </source>
</evidence>
<dbReference type="Gene3D" id="1.10.10.60">
    <property type="entry name" value="Homeodomain-like"/>
    <property type="match status" value="1"/>
</dbReference>
<protein>
    <submittedName>
        <fullName evidence="6">TetR family transcriptional regulator</fullName>
    </submittedName>
</protein>
<dbReference type="AlphaFoldDB" id="A0A0M8MMQ0"/>
<evidence type="ECO:0000256" key="1">
    <source>
        <dbReference type="ARBA" id="ARBA00023015"/>
    </source>
</evidence>
<dbReference type="GO" id="GO:0000976">
    <property type="term" value="F:transcription cis-regulatory region binding"/>
    <property type="evidence" value="ECO:0007669"/>
    <property type="project" value="TreeGrafter"/>
</dbReference>
<dbReference type="EMBL" id="LAVO01000012">
    <property type="protein sequence ID" value="KOS10170.1"/>
    <property type="molecule type" value="Genomic_DNA"/>
</dbReference>
<reference evidence="6" key="1">
    <citation type="submission" date="2015-04" db="EMBL/GenBank/DDBJ databases">
        <title>Complete genome sequence of Microbacterium chocolatum SIT 101, a bacterium enantioselectively hydrolyzing mesomeric diesters.</title>
        <authorList>
            <person name="Li X."/>
            <person name="Xu Y."/>
        </authorList>
    </citation>
    <scope>NUCLEOTIDE SEQUENCE [LARGE SCALE GENOMIC DNA]</scope>
    <source>
        <strain evidence="6">SIT 101</strain>
    </source>
</reference>
<keyword evidence="7" id="KW-1185">Reference proteome</keyword>
<name>A0A0M8MMQ0_9MICO</name>
<dbReference type="SUPFAM" id="SSF46689">
    <property type="entry name" value="Homeodomain-like"/>
    <property type="match status" value="1"/>
</dbReference>
<dbReference type="InterPro" id="IPR036271">
    <property type="entry name" value="Tet_transcr_reg_TetR-rel_C_sf"/>
</dbReference>
<gene>
    <name evidence="6" type="ORF">XI38_11760</name>
</gene>
<dbReference type="InterPro" id="IPR001647">
    <property type="entry name" value="HTH_TetR"/>
</dbReference>
<evidence type="ECO:0000259" key="5">
    <source>
        <dbReference type="PROSITE" id="PS50977"/>
    </source>
</evidence>
<dbReference type="PANTHER" id="PTHR30055:SF239">
    <property type="entry name" value="TRANSCRIPTIONAL REGULATORY PROTEIN"/>
    <property type="match status" value="1"/>
</dbReference>
<dbReference type="KEGG" id="mcw:A8L33_06730"/>
<evidence type="ECO:0000256" key="4">
    <source>
        <dbReference type="PROSITE-ProRule" id="PRU00335"/>
    </source>
</evidence>
<proteinExistence type="predicted"/>
<dbReference type="InterPro" id="IPR009057">
    <property type="entry name" value="Homeodomain-like_sf"/>
</dbReference>
<dbReference type="PRINTS" id="PR00455">
    <property type="entry name" value="HTHTETR"/>
</dbReference>
<feature type="DNA-binding region" description="H-T-H motif" evidence="4">
    <location>
        <begin position="29"/>
        <end position="48"/>
    </location>
</feature>